<evidence type="ECO:0000256" key="1">
    <source>
        <dbReference type="PROSITE-ProRule" id="PRU00339"/>
    </source>
</evidence>
<comment type="caution">
    <text evidence="3">The sequence shown here is derived from an EMBL/GenBank/DDBJ whole genome shotgun (WGS) entry which is preliminary data.</text>
</comment>
<dbReference type="RefSeq" id="WP_163963428.1">
    <property type="nucleotide sequence ID" value="NZ_JAAGNX010000002.1"/>
</dbReference>
<keyword evidence="2" id="KW-0732">Signal</keyword>
<feature type="chain" id="PRO_5025608805" evidence="2">
    <location>
        <begin position="20"/>
        <end position="284"/>
    </location>
</feature>
<name>A0A6B2M0V9_9BACT</name>
<proteinExistence type="predicted"/>
<accession>A0A6B2M0V9</accession>
<evidence type="ECO:0000256" key="2">
    <source>
        <dbReference type="SAM" id="SignalP"/>
    </source>
</evidence>
<dbReference type="SUPFAM" id="SSF48452">
    <property type="entry name" value="TPR-like"/>
    <property type="match status" value="1"/>
</dbReference>
<evidence type="ECO:0000313" key="3">
    <source>
        <dbReference type="EMBL" id="NDV61959.1"/>
    </source>
</evidence>
<dbReference type="PROSITE" id="PS50005">
    <property type="entry name" value="TPR"/>
    <property type="match status" value="1"/>
</dbReference>
<keyword evidence="1" id="KW-0802">TPR repeat</keyword>
<dbReference type="AlphaFoldDB" id="A0A6B2M0V9"/>
<dbReference type="Gene3D" id="1.25.40.10">
    <property type="entry name" value="Tetratricopeptide repeat domain"/>
    <property type="match status" value="1"/>
</dbReference>
<dbReference type="EMBL" id="JAAGNX010000002">
    <property type="protein sequence ID" value="NDV61959.1"/>
    <property type="molecule type" value="Genomic_DNA"/>
</dbReference>
<feature type="signal peptide" evidence="2">
    <location>
        <begin position="1"/>
        <end position="19"/>
    </location>
</feature>
<keyword evidence="4" id="KW-1185">Reference proteome</keyword>
<dbReference type="InterPro" id="IPR011990">
    <property type="entry name" value="TPR-like_helical_dom_sf"/>
</dbReference>
<protein>
    <submittedName>
        <fullName evidence="3">Tetratricopeptide repeat protein</fullName>
    </submittedName>
</protein>
<feature type="repeat" description="TPR" evidence="1">
    <location>
        <begin position="120"/>
        <end position="153"/>
    </location>
</feature>
<dbReference type="PROSITE" id="PS51257">
    <property type="entry name" value="PROKAR_LIPOPROTEIN"/>
    <property type="match status" value="1"/>
</dbReference>
<reference evidence="3 4" key="1">
    <citation type="submission" date="2020-02" db="EMBL/GenBank/DDBJ databases">
        <title>Albibacoteraceae fam. nov., the first described family within the subdivision 4 Verrucomicrobia.</title>
        <authorList>
            <person name="Xi F."/>
        </authorList>
    </citation>
    <scope>NUCLEOTIDE SEQUENCE [LARGE SCALE GENOMIC DNA]</scope>
    <source>
        <strain evidence="3 4">CK1056</strain>
    </source>
</reference>
<organism evidence="3 4">
    <name type="scientific">Oceanipulchritudo coccoides</name>
    <dbReference type="NCBI Taxonomy" id="2706888"/>
    <lineage>
        <taxon>Bacteria</taxon>
        <taxon>Pseudomonadati</taxon>
        <taxon>Verrucomicrobiota</taxon>
        <taxon>Opitutia</taxon>
        <taxon>Puniceicoccales</taxon>
        <taxon>Oceanipulchritudinaceae</taxon>
        <taxon>Oceanipulchritudo</taxon>
    </lineage>
</organism>
<sequence length="284" mass="32087">MRLPAFLLCLLALSLSACRSPAPQQGSQSSESLSLLEERLLETIEMEARLEEEAAMPGADKREIQRLFQRVAREYEGIIARNPDNLESRLLYGKLLMRYGDGTGARNQFLNAARIEPDVAVIHQQLSTFYAEERDYTRALAYALNAIEIEPETAIYHFGLGQLLAAFREEFITEQVFTGYKLDSEMLKSFKTACELEPDTLPFQFRYGEAFYDVDGPDWQLALEHWEFLSVHPGLTQLQQDAVRLHQARCLVELGQTKAAQEKIDAVKSPELQPSAAAILTPES</sequence>
<dbReference type="InterPro" id="IPR019734">
    <property type="entry name" value="TPR_rpt"/>
</dbReference>
<dbReference type="Proteomes" id="UP000478417">
    <property type="component" value="Unassembled WGS sequence"/>
</dbReference>
<evidence type="ECO:0000313" key="4">
    <source>
        <dbReference type="Proteomes" id="UP000478417"/>
    </source>
</evidence>
<gene>
    <name evidence="3" type="ORF">G0Q06_05805</name>
</gene>